<comment type="similarity">
    <text evidence="1">Belongs to the CpoB family.</text>
</comment>
<feature type="region of interest" description="Disordered" evidence="2">
    <location>
        <begin position="99"/>
        <end position="198"/>
    </location>
</feature>
<dbReference type="InterPro" id="IPR011990">
    <property type="entry name" value="TPR-like_helical_dom_sf"/>
</dbReference>
<dbReference type="EMBL" id="BSNS01000022">
    <property type="protein sequence ID" value="GLQ56792.1"/>
    <property type="molecule type" value="Genomic_DNA"/>
</dbReference>
<comment type="caution">
    <text evidence="3">The sequence shown here is derived from an EMBL/GenBank/DDBJ whole genome shotgun (WGS) entry which is preliminary data.</text>
</comment>
<protein>
    <recommendedName>
        <fullName evidence="1">Cell division coordinator CpoB</fullName>
    </recommendedName>
</protein>
<dbReference type="InterPro" id="IPR019734">
    <property type="entry name" value="TPR_rpt"/>
</dbReference>
<keyword evidence="4" id="KW-1185">Reference proteome</keyword>
<keyword evidence="1" id="KW-0574">Periplasm</keyword>
<keyword evidence="1" id="KW-0131">Cell cycle</keyword>
<dbReference type="Pfam" id="PF13432">
    <property type="entry name" value="TPR_16"/>
    <property type="match status" value="1"/>
</dbReference>
<evidence type="ECO:0000256" key="1">
    <source>
        <dbReference type="HAMAP-Rule" id="MF_02066"/>
    </source>
</evidence>
<organism evidence="3 4">
    <name type="scientific">Devosia nitrariae</name>
    <dbReference type="NCBI Taxonomy" id="2071872"/>
    <lineage>
        <taxon>Bacteria</taxon>
        <taxon>Pseudomonadati</taxon>
        <taxon>Pseudomonadota</taxon>
        <taxon>Alphaproteobacteria</taxon>
        <taxon>Hyphomicrobiales</taxon>
        <taxon>Devosiaceae</taxon>
        <taxon>Devosia</taxon>
    </lineage>
</organism>
<dbReference type="Gene3D" id="1.25.40.10">
    <property type="entry name" value="Tetratricopeptide repeat domain"/>
    <property type="match status" value="1"/>
</dbReference>
<dbReference type="HAMAP" id="MF_02066">
    <property type="entry name" value="CpoB"/>
    <property type="match status" value="1"/>
</dbReference>
<dbReference type="RefSeq" id="WP_284342194.1">
    <property type="nucleotide sequence ID" value="NZ_BSNS01000022.1"/>
</dbReference>
<sequence length="360" mass="37969">MVTFEYKRKSRRMRLAALAVGLGLAGPALGFEALPSLPPARIEIAQTQEAAQLAVRIQQLEEQMRALNGQIEGLTFQITQMQTLIQRMQEDNEFRFQQLEGGAPANPNGAATGAGGAMPSGGSPQDQPDVAPTVIPEQGVRPLPGEQEFDPTYDDGTAAPPPSGDSGMIEGGSVAPSPETTGAIGPSVDPLLGTGQGQTGAVLGELPVDPVVAGAQPLDLSFKPGMDTGDPDADAQFAAAYEAVQRGDVAFAEDQFGQFIELYPDNPQAPDAANWLGEALLKRGANQEAAEVLLNAYQAAPESPRAPDLLLRLGIALAQADERDTACRTFNEIPQRFSNLTEAFRARLETERASVECPPA</sequence>
<reference evidence="4" key="1">
    <citation type="journal article" date="2019" name="Int. J. Syst. Evol. Microbiol.">
        <title>The Global Catalogue of Microorganisms (GCM) 10K type strain sequencing project: providing services to taxonomists for standard genome sequencing and annotation.</title>
        <authorList>
            <consortium name="The Broad Institute Genomics Platform"/>
            <consortium name="The Broad Institute Genome Sequencing Center for Infectious Disease"/>
            <person name="Wu L."/>
            <person name="Ma J."/>
        </authorList>
    </citation>
    <scope>NUCLEOTIDE SEQUENCE [LARGE SCALE GENOMIC DNA]</scope>
    <source>
        <strain evidence="4">NBRC 112416</strain>
    </source>
</reference>
<dbReference type="NCBIfam" id="TIGR02795">
    <property type="entry name" value="tol_pal_ybgF"/>
    <property type="match status" value="1"/>
</dbReference>
<evidence type="ECO:0000313" key="3">
    <source>
        <dbReference type="EMBL" id="GLQ56792.1"/>
    </source>
</evidence>
<keyword evidence="1" id="KW-0132">Cell division</keyword>
<keyword evidence="1" id="KW-0732">Signal</keyword>
<proteinExistence type="inferred from homology"/>
<feature type="coiled-coil region" evidence="1">
    <location>
        <begin position="43"/>
        <end position="77"/>
    </location>
</feature>
<keyword evidence="1" id="KW-0175">Coiled coil</keyword>
<name>A0ABQ5W9L8_9HYPH</name>
<evidence type="ECO:0000313" key="4">
    <source>
        <dbReference type="Proteomes" id="UP001156691"/>
    </source>
</evidence>
<comment type="function">
    <text evidence="1">Mediates coordination of peptidoglycan synthesis and outer membrane constriction during cell division.</text>
</comment>
<feature type="compositionally biased region" description="Low complexity" evidence="2">
    <location>
        <begin position="101"/>
        <end position="111"/>
    </location>
</feature>
<dbReference type="InterPro" id="IPR034706">
    <property type="entry name" value="CpoB"/>
</dbReference>
<evidence type="ECO:0000256" key="2">
    <source>
        <dbReference type="SAM" id="MobiDB-lite"/>
    </source>
</evidence>
<comment type="subcellular location">
    <subcellularLocation>
        <location evidence="1">Periplasm</location>
    </subcellularLocation>
</comment>
<dbReference type="Proteomes" id="UP001156691">
    <property type="component" value="Unassembled WGS sequence"/>
</dbReference>
<accession>A0ABQ5W9L8</accession>
<gene>
    <name evidence="1" type="primary">cpoB</name>
    <name evidence="3" type="ORF">GCM10010862_40510</name>
</gene>
<dbReference type="InterPro" id="IPR014162">
    <property type="entry name" value="CpoB_C"/>
</dbReference>
<dbReference type="Pfam" id="PF13174">
    <property type="entry name" value="TPR_6"/>
    <property type="match status" value="1"/>
</dbReference>
<dbReference type="SUPFAM" id="SSF48452">
    <property type="entry name" value="TPR-like"/>
    <property type="match status" value="1"/>
</dbReference>